<evidence type="ECO:0000313" key="2">
    <source>
        <dbReference type="EMBL" id="CAD8132486.1"/>
    </source>
</evidence>
<feature type="compositionally biased region" description="Low complexity" evidence="1">
    <location>
        <begin position="198"/>
        <end position="217"/>
    </location>
</feature>
<comment type="caution">
    <text evidence="2">The sequence shown here is derived from an EMBL/GenBank/DDBJ whole genome shotgun (WGS) entry which is preliminary data.</text>
</comment>
<feature type="region of interest" description="Disordered" evidence="1">
    <location>
        <begin position="473"/>
        <end position="492"/>
    </location>
</feature>
<dbReference type="OrthoDB" id="310155at2759"/>
<feature type="compositionally biased region" description="Low complexity" evidence="1">
    <location>
        <begin position="630"/>
        <end position="648"/>
    </location>
</feature>
<evidence type="ECO:0000256" key="1">
    <source>
        <dbReference type="SAM" id="MobiDB-lite"/>
    </source>
</evidence>
<dbReference type="AlphaFoldDB" id="A0A8S1RWZ2"/>
<reference evidence="2" key="1">
    <citation type="submission" date="2021-01" db="EMBL/GenBank/DDBJ databases">
        <authorList>
            <consortium name="Genoscope - CEA"/>
            <person name="William W."/>
        </authorList>
    </citation>
    <scope>NUCLEOTIDE SEQUENCE</scope>
</reference>
<dbReference type="EMBL" id="CAJJDO010000001">
    <property type="protein sequence ID" value="CAD8132486.1"/>
    <property type="molecule type" value="Genomic_DNA"/>
</dbReference>
<feature type="region of interest" description="Disordered" evidence="1">
    <location>
        <begin position="198"/>
        <end position="468"/>
    </location>
</feature>
<evidence type="ECO:0000313" key="3">
    <source>
        <dbReference type="Proteomes" id="UP000689195"/>
    </source>
</evidence>
<dbReference type="Proteomes" id="UP000689195">
    <property type="component" value="Unassembled WGS sequence"/>
</dbReference>
<keyword evidence="3" id="KW-1185">Reference proteome</keyword>
<name>A0A8S1RWZ2_9CILI</name>
<organism evidence="2 3">
    <name type="scientific">Paramecium pentaurelia</name>
    <dbReference type="NCBI Taxonomy" id="43138"/>
    <lineage>
        <taxon>Eukaryota</taxon>
        <taxon>Sar</taxon>
        <taxon>Alveolata</taxon>
        <taxon>Ciliophora</taxon>
        <taxon>Intramacronucleata</taxon>
        <taxon>Oligohymenophorea</taxon>
        <taxon>Peniculida</taxon>
        <taxon>Parameciidae</taxon>
        <taxon>Paramecium</taxon>
    </lineage>
</organism>
<feature type="compositionally biased region" description="Polar residues" evidence="1">
    <location>
        <begin position="600"/>
        <end position="624"/>
    </location>
</feature>
<gene>
    <name evidence="2" type="ORF">PPENT_87.1.T0010635</name>
</gene>
<protein>
    <submittedName>
        <fullName evidence="2">Uncharacterized protein</fullName>
    </submittedName>
</protein>
<sequence length="736" mass="82170">MNIFKQKKKEEPKKKITVTIEQLTMLFMKSKEYINLDKQKKINEAIQQETKLLNMLKAPQRNRKDEEIQIIKIVNILNTIEAYDKAIIQISNIDQFKSQIVASQGDPSKVSQYIPYIASVCYYIEKTNDLRGAVDLKQQLNEYYGCDIATTFEKSVDQNAKYLFGILNLQSPSVQKYAQDFSKKYQVLDVPGLNYQSQQQQQQAWNPAQYPQPQQGGPQQGGGYPQQQQGGGYPQQQQGGGYPQQQQGGGYPQQQQGGGYPQQQQGGGYPQQQQGGGYPQQQQGGGYPQQQQGGGYPQQQQGGGYPQQQQGGGYPQQQQGGGYPQQQQGGGYPQQQQGGGYPQQQQGGGYPQQQQGGGYPQQQQGGGYPQQQQGGGYPQQQQGGGYPQQQQGGGYPQQQQGGGYPQQQQGGGYPQQQQGGGYPQQQQGGGYPQQQQGGGYPQQPQQYPQQGNYQQSFQNSQQTSYQQQIPQQNNFYPNSYQNHYGLQQSSNPYGQLQFSQQNIYQNNPNVFLPQISQPQIGLNQKQNSNFNYPQQQHSIYNAPSQKQDNNNIGFVPLQQQSQFQQQQNQSQQQQIVVDPFAIINQSNNQQMVELPPLPKQSTIQSNIPLNQNGDKFAFNNQAPSDEQVPFQSQNSQNQNNTGNFGQNNPLGNSLNSRGTQLTDPLSDQNQNIFETTTIGQDMAFSLPIMNNKKNEEVPLGINHDLRSLEILHNFKNGVPQSINDSINQLQLAGLSI</sequence>
<feature type="compositionally biased region" description="Polar residues" evidence="1">
    <location>
        <begin position="649"/>
        <end position="666"/>
    </location>
</feature>
<feature type="compositionally biased region" description="Gly residues" evidence="1">
    <location>
        <begin position="218"/>
        <end position="440"/>
    </location>
</feature>
<feature type="compositionally biased region" description="Low complexity" evidence="1">
    <location>
        <begin position="441"/>
        <end position="468"/>
    </location>
</feature>
<proteinExistence type="predicted"/>
<feature type="region of interest" description="Disordered" evidence="1">
    <location>
        <begin position="600"/>
        <end position="666"/>
    </location>
</feature>
<accession>A0A8S1RWZ2</accession>
<feature type="compositionally biased region" description="Polar residues" evidence="1">
    <location>
        <begin position="479"/>
        <end position="492"/>
    </location>
</feature>